<reference evidence="1 2" key="1">
    <citation type="submission" date="2016-10" db="EMBL/GenBank/DDBJ databases">
        <authorList>
            <person name="de Groot N.N."/>
        </authorList>
    </citation>
    <scope>NUCLEOTIDE SEQUENCE [LARGE SCALE GENOMIC DNA]</scope>
    <source>
        <strain evidence="1 2">DSM 22274</strain>
    </source>
</reference>
<organism evidence="1 2">
    <name type="scientific">Arthrobacter alpinus</name>
    <dbReference type="NCBI Taxonomy" id="656366"/>
    <lineage>
        <taxon>Bacteria</taxon>
        <taxon>Bacillati</taxon>
        <taxon>Actinomycetota</taxon>
        <taxon>Actinomycetes</taxon>
        <taxon>Micrococcales</taxon>
        <taxon>Micrococcaceae</taxon>
        <taxon>Arthrobacter</taxon>
    </lineage>
</organism>
<proteinExistence type="predicted"/>
<accession>A0A1H5JNS3</accession>
<name>A0A1H5JNS3_9MICC</name>
<dbReference type="AlphaFoldDB" id="A0A1H5JNS3"/>
<evidence type="ECO:0000313" key="1">
    <source>
        <dbReference type="EMBL" id="SEE54136.1"/>
    </source>
</evidence>
<dbReference type="RefSeq" id="WP_074711308.1">
    <property type="nucleotide sequence ID" value="NZ_FNTV01000001.1"/>
</dbReference>
<dbReference type="Proteomes" id="UP000182725">
    <property type="component" value="Unassembled WGS sequence"/>
</dbReference>
<protein>
    <submittedName>
        <fullName evidence="1">Uncharacterized protein</fullName>
    </submittedName>
</protein>
<dbReference type="EMBL" id="FNTV01000001">
    <property type="protein sequence ID" value="SEE54136.1"/>
    <property type="molecule type" value="Genomic_DNA"/>
</dbReference>
<gene>
    <name evidence="1" type="ORF">SAMN04489740_1686</name>
</gene>
<evidence type="ECO:0000313" key="2">
    <source>
        <dbReference type="Proteomes" id="UP000182725"/>
    </source>
</evidence>
<sequence>MTVPREPGAGTEKSLPTGDQGVDALIAMAAQTAQLPADEHKAFYSSVLAGLEQELNTDPQTHLSGAAS</sequence>